<feature type="signal peptide" evidence="2">
    <location>
        <begin position="1"/>
        <end position="23"/>
    </location>
</feature>
<dbReference type="OrthoDB" id="1121756at2"/>
<evidence type="ECO:0008006" key="5">
    <source>
        <dbReference type="Google" id="ProtNLM"/>
    </source>
</evidence>
<feature type="compositionally biased region" description="Low complexity" evidence="1">
    <location>
        <begin position="27"/>
        <end position="46"/>
    </location>
</feature>
<reference evidence="3 4" key="1">
    <citation type="submission" date="2019-03" db="EMBL/GenBank/DDBJ databases">
        <title>Genomic Encyclopedia of Archaeal and Bacterial Type Strains, Phase II (KMG-II): from individual species to whole genera.</title>
        <authorList>
            <person name="Goeker M."/>
        </authorList>
    </citation>
    <scope>NUCLEOTIDE SEQUENCE [LARGE SCALE GENOMIC DNA]</scope>
    <source>
        <strain evidence="3 4">DSM 28353</strain>
    </source>
</reference>
<evidence type="ECO:0000313" key="4">
    <source>
        <dbReference type="Proteomes" id="UP000295292"/>
    </source>
</evidence>
<comment type="caution">
    <text evidence="3">The sequence shown here is derived from an EMBL/GenBank/DDBJ whole genome shotgun (WGS) entry which is preliminary data.</text>
</comment>
<sequence>MRKRILSLLSLFTVIMLVTSCGAQKKGASGANNGSSSTSVTGPSASQWRSGVKGTWVLNSVTRQDIPDAYTIKNIFDEAPVECFIGSVWHLPAGAMRNQTGSITFNASGKLCANGAVRTIVWSIYDPGKMGGEPEFQFKKLYAGDKAANVKNGYALGLSFADQQSLVLKMPIPLDNGARGHLVFNFSKQAD</sequence>
<dbReference type="EMBL" id="SNYV01000017">
    <property type="protein sequence ID" value="TDQ75193.1"/>
    <property type="molecule type" value="Genomic_DNA"/>
</dbReference>
<evidence type="ECO:0000256" key="1">
    <source>
        <dbReference type="SAM" id="MobiDB-lite"/>
    </source>
</evidence>
<protein>
    <recommendedName>
        <fullName evidence="5">Lipocalin-like protein</fullName>
    </recommendedName>
</protein>
<proteinExistence type="predicted"/>
<dbReference type="PROSITE" id="PS51257">
    <property type="entry name" value="PROKAR_LIPOPROTEIN"/>
    <property type="match status" value="1"/>
</dbReference>
<gene>
    <name evidence="3" type="ORF">CLV99_3793</name>
</gene>
<dbReference type="Proteomes" id="UP000295292">
    <property type="component" value="Unassembled WGS sequence"/>
</dbReference>
<evidence type="ECO:0000256" key="2">
    <source>
        <dbReference type="SAM" id="SignalP"/>
    </source>
</evidence>
<dbReference type="AlphaFoldDB" id="A0A4R6WDT3"/>
<name>A0A4R6WDT3_9SPHI</name>
<feature type="chain" id="PRO_5020914525" description="Lipocalin-like protein" evidence="2">
    <location>
        <begin position="24"/>
        <end position="191"/>
    </location>
</feature>
<keyword evidence="4" id="KW-1185">Reference proteome</keyword>
<evidence type="ECO:0000313" key="3">
    <source>
        <dbReference type="EMBL" id="TDQ75193.1"/>
    </source>
</evidence>
<accession>A0A4R6WDT3</accession>
<keyword evidence="2" id="KW-0732">Signal</keyword>
<organism evidence="3 4">
    <name type="scientific">Sphingobacterium yanglingense</name>
    <dbReference type="NCBI Taxonomy" id="1437280"/>
    <lineage>
        <taxon>Bacteria</taxon>
        <taxon>Pseudomonadati</taxon>
        <taxon>Bacteroidota</taxon>
        <taxon>Sphingobacteriia</taxon>
        <taxon>Sphingobacteriales</taxon>
        <taxon>Sphingobacteriaceae</taxon>
        <taxon>Sphingobacterium</taxon>
    </lineage>
</organism>
<dbReference type="RefSeq" id="WP_133585968.1">
    <property type="nucleotide sequence ID" value="NZ_SNYV01000017.1"/>
</dbReference>
<feature type="region of interest" description="Disordered" evidence="1">
    <location>
        <begin position="24"/>
        <end position="48"/>
    </location>
</feature>